<organism evidence="3 4">
    <name type="scientific">Bugula neritina</name>
    <name type="common">Brown bryozoan</name>
    <name type="synonym">Sertularia neritina</name>
    <dbReference type="NCBI Taxonomy" id="10212"/>
    <lineage>
        <taxon>Eukaryota</taxon>
        <taxon>Metazoa</taxon>
        <taxon>Spiralia</taxon>
        <taxon>Lophotrochozoa</taxon>
        <taxon>Bryozoa</taxon>
        <taxon>Gymnolaemata</taxon>
        <taxon>Cheilostomatida</taxon>
        <taxon>Flustrina</taxon>
        <taxon>Buguloidea</taxon>
        <taxon>Bugulidae</taxon>
        <taxon>Bugula</taxon>
    </lineage>
</organism>
<keyword evidence="4" id="KW-1185">Reference proteome</keyword>
<dbReference type="PROSITE" id="PS00571">
    <property type="entry name" value="AMIDASES"/>
    <property type="match status" value="1"/>
</dbReference>
<dbReference type="Gene3D" id="3.90.1300.10">
    <property type="entry name" value="Amidase signature (AS) domain"/>
    <property type="match status" value="1"/>
</dbReference>
<gene>
    <name evidence="3" type="ORF">EB796_018010</name>
</gene>
<sequence>MPQMNSCIYSFQLLYCTVSVYADLPLVIKSKVSHFNITVSLKVKLSKLIHASNTIIEGNKFIDNIQVSSDNQLVAARRPVRCDMADQVTSYIPLVEPASLEDLSQISNELKLGIAEHENKDYLEVVNGWLKSCDGLRLIEEETVPVLYPRIPGVKPARKDNPHNAWATKVTIKGEDSGLLAGKTVAIKDNVFVAGTPLTNGSKIWEGYTPEFDGTVVTRILQAGGTILGKSTCESQCFSGNSFTSASGPVLNPADQTRSAGGSSSGSAVLVAAGDVDMAIGGDQGGSIRLPSSWCGCVGLKPTFGLVPVTGSLGMEPSVDHLGPMASNVTDVAKLLEVIAGYDGGRDHRQNPHVTIPKYSQLLKGDLTGVKLGYVKEGYEHATPGVKSAMADVITLMTNCGAVVEEVSIPLHLQCGPLFTIMLASFYRSMIECNVQPPGYNELYCVSAMQHFKQAFKSRAHDVSPTIKAVSLFGEYLKRKDGSMLVGRTMNCRSVLRRAYNDMLEKYDALIMPTIPFVAAKLPAAELTPAEFVKQTLFNTGNTSPFNLSGHPALTINVGNVPPEDADPMKLDDTAKLPVGLQIVCKHYEEVKLLDIAFGVEKIMAQGSKSSS</sequence>
<dbReference type="Pfam" id="PF01425">
    <property type="entry name" value="Amidase"/>
    <property type="match status" value="1"/>
</dbReference>
<dbReference type="InterPro" id="IPR020556">
    <property type="entry name" value="Amidase_CS"/>
</dbReference>
<evidence type="ECO:0000256" key="1">
    <source>
        <dbReference type="ARBA" id="ARBA00009199"/>
    </source>
</evidence>
<feature type="domain" description="Amidase" evidence="2">
    <location>
        <begin position="171"/>
        <end position="594"/>
    </location>
</feature>
<dbReference type="PANTHER" id="PTHR11895:SF170">
    <property type="entry name" value="AMIDASE"/>
    <property type="match status" value="1"/>
</dbReference>
<dbReference type="SUPFAM" id="SSF75304">
    <property type="entry name" value="Amidase signature (AS) enzymes"/>
    <property type="match status" value="1"/>
</dbReference>
<evidence type="ECO:0000259" key="2">
    <source>
        <dbReference type="Pfam" id="PF01425"/>
    </source>
</evidence>
<comment type="caution">
    <text evidence="3">The sequence shown here is derived from an EMBL/GenBank/DDBJ whole genome shotgun (WGS) entry which is preliminary data.</text>
</comment>
<dbReference type="PANTHER" id="PTHR11895">
    <property type="entry name" value="TRANSAMIDASE"/>
    <property type="match status" value="1"/>
</dbReference>
<dbReference type="InterPro" id="IPR000120">
    <property type="entry name" value="Amidase"/>
</dbReference>
<accession>A0A7J7JBP7</accession>
<dbReference type="InterPro" id="IPR023631">
    <property type="entry name" value="Amidase_dom"/>
</dbReference>
<proteinExistence type="inferred from homology"/>
<dbReference type="OrthoDB" id="421993at2759"/>
<dbReference type="InterPro" id="IPR036928">
    <property type="entry name" value="AS_sf"/>
</dbReference>
<reference evidence="3" key="1">
    <citation type="submission" date="2020-06" db="EMBL/GenBank/DDBJ databases">
        <title>Draft genome of Bugula neritina, a colonial animal packing powerful symbionts and potential medicines.</title>
        <authorList>
            <person name="Rayko M."/>
        </authorList>
    </citation>
    <scope>NUCLEOTIDE SEQUENCE [LARGE SCALE GENOMIC DNA]</scope>
    <source>
        <strain evidence="3">Kwan_BN1</strain>
    </source>
</reference>
<evidence type="ECO:0000313" key="3">
    <source>
        <dbReference type="EMBL" id="KAF6023682.1"/>
    </source>
</evidence>
<dbReference type="GO" id="GO:0003824">
    <property type="term" value="F:catalytic activity"/>
    <property type="evidence" value="ECO:0007669"/>
    <property type="project" value="InterPro"/>
</dbReference>
<comment type="similarity">
    <text evidence="1">Belongs to the amidase family.</text>
</comment>
<dbReference type="EMBL" id="VXIV02002678">
    <property type="protein sequence ID" value="KAF6023682.1"/>
    <property type="molecule type" value="Genomic_DNA"/>
</dbReference>
<dbReference type="AlphaFoldDB" id="A0A7J7JBP7"/>
<evidence type="ECO:0000313" key="4">
    <source>
        <dbReference type="Proteomes" id="UP000593567"/>
    </source>
</evidence>
<name>A0A7J7JBP7_BUGNE</name>
<dbReference type="Proteomes" id="UP000593567">
    <property type="component" value="Unassembled WGS sequence"/>
</dbReference>
<protein>
    <recommendedName>
        <fullName evidence="2">Amidase domain-containing protein</fullName>
    </recommendedName>
</protein>